<dbReference type="SUPFAM" id="SSF64268">
    <property type="entry name" value="PX domain"/>
    <property type="match status" value="1"/>
</dbReference>
<dbReference type="InterPro" id="IPR036871">
    <property type="entry name" value="PX_dom_sf"/>
</dbReference>
<gene>
    <name evidence="2" type="ORF">OJ252_1639</name>
</gene>
<name>A0ABQ8P7F4_9CRYT</name>
<sequence length="254" mass="29640">METERFRIEMLDYYSGSGGVVYRINIYNKKSSESWDIERSYSDFEQVDHLLQYRYPGIPKRNKEFYESRFQDLRKYLYAALESDYHMENMVLAYFLDLNLVVSESGTVAETNIEKFDVDVLESFKDRLLNVANSKERSLAPMERKAREKQYSSILGDAKFFSGFYDLEVISRNPHFTREAPSQTEDKGLPASVLDQNATKELESELTQSSSQDQEIISLMEKVCKEISVSLESKINPLEMKELKQDFQPIDNRS</sequence>
<organism evidence="2 3">
    <name type="scientific">Cryptosporidium canis</name>
    <dbReference type="NCBI Taxonomy" id="195482"/>
    <lineage>
        <taxon>Eukaryota</taxon>
        <taxon>Sar</taxon>
        <taxon>Alveolata</taxon>
        <taxon>Apicomplexa</taxon>
        <taxon>Conoidasida</taxon>
        <taxon>Coccidia</taxon>
        <taxon>Eucoccidiorida</taxon>
        <taxon>Eimeriorina</taxon>
        <taxon>Cryptosporidiidae</taxon>
        <taxon>Cryptosporidium</taxon>
    </lineage>
</organism>
<dbReference type="EMBL" id="JAPCXB010000062">
    <property type="protein sequence ID" value="KAJ1611116.1"/>
    <property type="molecule type" value="Genomic_DNA"/>
</dbReference>
<dbReference type="Gene3D" id="3.30.1520.10">
    <property type="entry name" value="Phox-like domain"/>
    <property type="match status" value="1"/>
</dbReference>
<dbReference type="CDD" id="cd06093">
    <property type="entry name" value="PX_domain"/>
    <property type="match status" value="1"/>
</dbReference>
<dbReference type="InterPro" id="IPR001683">
    <property type="entry name" value="PX_dom"/>
</dbReference>
<dbReference type="Pfam" id="PF00787">
    <property type="entry name" value="PX"/>
    <property type="match status" value="1"/>
</dbReference>
<reference evidence="2" key="1">
    <citation type="submission" date="2022-10" db="EMBL/GenBank/DDBJ databases">
        <title>Adaptive evolution leads to modifications in subtelomeric GC content in a zoonotic Cryptosporidium species.</title>
        <authorList>
            <person name="Li J."/>
            <person name="Feng Y."/>
            <person name="Xiao L."/>
        </authorList>
    </citation>
    <scope>NUCLEOTIDE SEQUENCE</scope>
    <source>
        <strain evidence="2">25894</strain>
    </source>
</reference>
<accession>A0ABQ8P7F4</accession>
<evidence type="ECO:0000259" key="1">
    <source>
        <dbReference type="Pfam" id="PF00787"/>
    </source>
</evidence>
<proteinExistence type="predicted"/>
<comment type="caution">
    <text evidence="2">The sequence shown here is derived from an EMBL/GenBank/DDBJ whole genome shotgun (WGS) entry which is preliminary data.</text>
</comment>
<dbReference type="Proteomes" id="UP001071777">
    <property type="component" value="Unassembled WGS sequence"/>
</dbReference>
<evidence type="ECO:0000313" key="3">
    <source>
        <dbReference type="Proteomes" id="UP001071777"/>
    </source>
</evidence>
<feature type="domain" description="PX" evidence="1">
    <location>
        <begin position="28"/>
        <end position="97"/>
    </location>
</feature>
<keyword evidence="3" id="KW-1185">Reference proteome</keyword>
<protein>
    <recommendedName>
        <fullName evidence="1">PX domain-containing protein</fullName>
    </recommendedName>
</protein>
<evidence type="ECO:0000313" key="2">
    <source>
        <dbReference type="EMBL" id="KAJ1611116.1"/>
    </source>
</evidence>